<evidence type="ECO:0000313" key="2">
    <source>
        <dbReference type="Proteomes" id="UP000648187"/>
    </source>
</evidence>
<sequence length="102" mass="11629">MNKTIIKVWFFTKPREREEIAYKCLRSTREREEMAINASVPSKKDPVLYYGRDTEPQKITKDHKIVTMMSNVVYVEGGCVPSDCDDDNCCPLIGLGADVNIL</sequence>
<proteinExistence type="predicted"/>
<keyword evidence="2" id="KW-1185">Reference proteome</keyword>
<reference evidence="1" key="1">
    <citation type="submission" date="2020-08" db="EMBL/GenBank/DDBJ databases">
        <title>Spodoptera exigua strain:BAW_Kor-Di-RS1 Genome sequencing and assembly.</title>
        <authorList>
            <person name="Kim J."/>
            <person name="Nam H.Y."/>
            <person name="Kwon M."/>
            <person name="Choi J.H."/>
            <person name="Cho S.R."/>
            <person name="Kim G.-H."/>
        </authorList>
    </citation>
    <scope>NUCLEOTIDE SEQUENCE</scope>
    <source>
        <strain evidence="1">BAW_Kor-Di-RS1</strain>
        <tissue evidence="1">Whole-body</tissue>
    </source>
</reference>
<evidence type="ECO:0000313" key="1">
    <source>
        <dbReference type="EMBL" id="KAF9422575.1"/>
    </source>
</evidence>
<dbReference type="Proteomes" id="UP000648187">
    <property type="component" value="Unassembled WGS sequence"/>
</dbReference>
<comment type="caution">
    <text evidence="1">The sequence shown here is derived from an EMBL/GenBank/DDBJ whole genome shotgun (WGS) entry which is preliminary data.</text>
</comment>
<accession>A0A835GQW4</accession>
<name>A0A835GQW4_SPOEX</name>
<gene>
    <name evidence="1" type="ORF">HW555_001779</name>
</gene>
<dbReference type="EMBL" id="JACKWZ010000015">
    <property type="protein sequence ID" value="KAF9422575.1"/>
    <property type="molecule type" value="Genomic_DNA"/>
</dbReference>
<dbReference type="AlphaFoldDB" id="A0A835GQW4"/>
<protein>
    <submittedName>
        <fullName evidence="1">Uncharacterized protein</fullName>
    </submittedName>
</protein>
<organism evidence="1 2">
    <name type="scientific">Spodoptera exigua</name>
    <name type="common">Beet armyworm</name>
    <name type="synonym">Noctua fulgens</name>
    <dbReference type="NCBI Taxonomy" id="7107"/>
    <lineage>
        <taxon>Eukaryota</taxon>
        <taxon>Metazoa</taxon>
        <taxon>Ecdysozoa</taxon>
        <taxon>Arthropoda</taxon>
        <taxon>Hexapoda</taxon>
        <taxon>Insecta</taxon>
        <taxon>Pterygota</taxon>
        <taxon>Neoptera</taxon>
        <taxon>Endopterygota</taxon>
        <taxon>Lepidoptera</taxon>
        <taxon>Glossata</taxon>
        <taxon>Ditrysia</taxon>
        <taxon>Noctuoidea</taxon>
        <taxon>Noctuidae</taxon>
        <taxon>Amphipyrinae</taxon>
        <taxon>Spodoptera</taxon>
    </lineage>
</organism>